<dbReference type="InterPro" id="IPR006162">
    <property type="entry name" value="Ppantetheine_attach_site"/>
</dbReference>
<sequence length="94" mass="10244">MSEQRTNDQTVDEGFEHLLRGFLSQLPESEPLTAGLDLRAAGLDSLGTVEMLMDIEQTYGVEFPDEALTFEVFATPAALWTAISALRDGAVLRG</sequence>
<evidence type="ECO:0000256" key="1">
    <source>
        <dbReference type="ARBA" id="ARBA00022450"/>
    </source>
</evidence>
<dbReference type="PROSITE" id="PS00012">
    <property type="entry name" value="PHOSPHOPANTETHEINE"/>
    <property type="match status" value="1"/>
</dbReference>
<dbReference type="Pfam" id="PF00550">
    <property type="entry name" value="PP-binding"/>
    <property type="match status" value="1"/>
</dbReference>
<dbReference type="Proteomes" id="UP000552097">
    <property type="component" value="Unassembled WGS sequence"/>
</dbReference>
<keyword evidence="2" id="KW-0597">Phosphoprotein</keyword>
<accession>A0A7W9LY28</accession>
<dbReference type="InterPro" id="IPR036736">
    <property type="entry name" value="ACP-like_sf"/>
</dbReference>
<reference evidence="4 5" key="1">
    <citation type="submission" date="2020-08" db="EMBL/GenBank/DDBJ databases">
        <title>Sequencing the genomes of 1000 actinobacteria strains.</title>
        <authorList>
            <person name="Klenk H.-P."/>
        </authorList>
    </citation>
    <scope>NUCLEOTIDE SEQUENCE [LARGE SCALE GENOMIC DNA]</scope>
    <source>
        <strain evidence="4 5">DSM 45486</strain>
    </source>
</reference>
<evidence type="ECO:0000256" key="2">
    <source>
        <dbReference type="ARBA" id="ARBA00022553"/>
    </source>
</evidence>
<protein>
    <submittedName>
        <fullName evidence="4">Acyl carrier protein</fullName>
    </submittedName>
</protein>
<gene>
    <name evidence="4" type="ORF">F4560_000046</name>
</gene>
<dbReference type="InterPro" id="IPR009081">
    <property type="entry name" value="PP-bd_ACP"/>
</dbReference>
<dbReference type="EMBL" id="JACHMO010000001">
    <property type="protein sequence ID" value="MBB5800278.1"/>
    <property type="molecule type" value="Genomic_DNA"/>
</dbReference>
<evidence type="ECO:0000259" key="3">
    <source>
        <dbReference type="PROSITE" id="PS50075"/>
    </source>
</evidence>
<dbReference type="RefSeq" id="WP_184914520.1">
    <property type="nucleotide sequence ID" value="NZ_JACHMO010000001.1"/>
</dbReference>
<dbReference type="AlphaFoldDB" id="A0A7W9LY28"/>
<proteinExistence type="predicted"/>
<evidence type="ECO:0000313" key="5">
    <source>
        <dbReference type="Proteomes" id="UP000552097"/>
    </source>
</evidence>
<name>A0A7W9LY28_9PSEU</name>
<keyword evidence="1" id="KW-0596">Phosphopantetheine</keyword>
<evidence type="ECO:0000313" key="4">
    <source>
        <dbReference type="EMBL" id="MBB5800278.1"/>
    </source>
</evidence>
<dbReference type="Gene3D" id="1.10.1200.10">
    <property type="entry name" value="ACP-like"/>
    <property type="match status" value="1"/>
</dbReference>
<feature type="domain" description="Carrier" evidence="3">
    <location>
        <begin position="9"/>
        <end position="87"/>
    </location>
</feature>
<dbReference type="SUPFAM" id="SSF47336">
    <property type="entry name" value="ACP-like"/>
    <property type="match status" value="1"/>
</dbReference>
<comment type="caution">
    <text evidence="4">The sequence shown here is derived from an EMBL/GenBank/DDBJ whole genome shotgun (WGS) entry which is preliminary data.</text>
</comment>
<keyword evidence="5" id="KW-1185">Reference proteome</keyword>
<organism evidence="4 5">
    <name type="scientific">Saccharothrix ecbatanensis</name>
    <dbReference type="NCBI Taxonomy" id="1105145"/>
    <lineage>
        <taxon>Bacteria</taxon>
        <taxon>Bacillati</taxon>
        <taxon>Actinomycetota</taxon>
        <taxon>Actinomycetes</taxon>
        <taxon>Pseudonocardiales</taxon>
        <taxon>Pseudonocardiaceae</taxon>
        <taxon>Saccharothrix</taxon>
    </lineage>
</organism>
<dbReference type="PROSITE" id="PS50075">
    <property type="entry name" value="CARRIER"/>
    <property type="match status" value="1"/>
</dbReference>